<keyword evidence="3" id="KW-1185">Reference proteome</keyword>
<name>A0A9Q1GMR3_9CARY</name>
<feature type="compositionally biased region" description="Basic and acidic residues" evidence="1">
    <location>
        <begin position="34"/>
        <end position="44"/>
    </location>
</feature>
<accession>A0A9Q1GMR3</accession>
<comment type="caution">
    <text evidence="2">The sequence shown here is derived from an EMBL/GenBank/DDBJ whole genome shotgun (WGS) entry which is preliminary data.</text>
</comment>
<feature type="region of interest" description="Disordered" evidence="1">
    <location>
        <begin position="230"/>
        <end position="251"/>
    </location>
</feature>
<feature type="region of interest" description="Disordered" evidence="1">
    <location>
        <begin position="34"/>
        <end position="73"/>
    </location>
</feature>
<dbReference type="AlphaFoldDB" id="A0A9Q1GMR3"/>
<sequence length="451" mass="51960">MESALTEFHWSTFESWVWLNEDRIFEAWLRVKAEKKEKSSRVGQEEEDSEPSERRKALRPRRKKRVRPPWGWPPLRTMTGGSEAAKRCPERASYPFFLRAKHTPSRGKSWERAQSALFVMAFPLLHDTGEMADFMRESFRWRWRSVMRPLHPLPDDCQDLCLCFVISEAEQAALDFELPKMVHATFYAMLLNNSVRLGLVGGFIAASLKVSLEGLQWSSFESWILRTRPSRGTATPSARARGCLDTSERPRGELGLQQSSTLLYTEQVAEYVRDNFRWSLREPLAPGPRLLHLDYHGLCPPFDFEAAMQNAHDSNISGMVQVIFYAMVIDDAAELGLSCRLTMDCVMWATQKVDWCLVEAWLRDINHRLWRAQASQPANPLVGPDTTHAAEYVRDNLRWYFAHVARILEMVEVIFYAMVISDAAELRLSSRDAIGDMILELQELTWDIVDA</sequence>
<evidence type="ECO:0000313" key="3">
    <source>
        <dbReference type="Proteomes" id="UP001153076"/>
    </source>
</evidence>
<evidence type="ECO:0000256" key="1">
    <source>
        <dbReference type="SAM" id="MobiDB-lite"/>
    </source>
</evidence>
<organism evidence="2 3">
    <name type="scientific">Carnegiea gigantea</name>
    <dbReference type="NCBI Taxonomy" id="171969"/>
    <lineage>
        <taxon>Eukaryota</taxon>
        <taxon>Viridiplantae</taxon>
        <taxon>Streptophyta</taxon>
        <taxon>Embryophyta</taxon>
        <taxon>Tracheophyta</taxon>
        <taxon>Spermatophyta</taxon>
        <taxon>Magnoliopsida</taxon>
        <taxon>eudicotyledons</taxon>
        <taxon>Gunneridae</taxon>
        <taxon>Pentapetalae</taxon>
        <taxon>Caryophyllales</taxon>
        <taxon>Cactineae</taxon>
        <taxon>Cactaceae</taxon>
        <taxon>Cactoideae</taxon>
        <taxon>Echinocereeae</taxon>
        <taxon>Carnegiea</taxon>
    </lineage>
</organism>
<feature type="compositionally biased region" description="Basic residues" evidence="1">
    <location>
        <begin position="56"/>
        <end position="67"/>
    </location>
</feature>
<dbReference type="EMBL" id="JAKOGI010001936">
    <property type="protein sequence ID" value="KAJ8423581.1"/>
    <property type="molecule type" value="Genomic_DNA"/>
</dbReference>
<protein>
    <submittedName>
        <fullName evidence="2">Uncharacterized protein</fullName>
    </submittedName>
</protein>
<proteinExistence type="predicted"/>
<gene>
    <name evidence="2" type="ORF">Cgig2_002910</name>
</gene>
<evidence type="ECO:0000313" key="2">
    <source>
        <dbReference type="EMBL" id="KAJ8423581.1"/>
    </source>
</evidence>
<dbReference type="Proteomes" id="UP001153076">
    <property type="component" value="Unassembled WGS sequence"/>
</dbReference>
<reference evidence="2" key="1">
    <citation type="submission" date="2022-04" db="EMBL/GenBank/DDBJ databases">
        <title>Carnegiea gigantea Genome sequencing and assembly v2.</title>
        <authorList>
            <person name="Copetti D."/>
            <person name="Sanderson M.J."/>
            <person name="Burquez A."/>
            <person name="Wojciechowski M.F."/>
        </authorList>
    </citation>
    <scope>NUCLEOTIDE SEQUENCE</scope>
    <source>
        <strain evidence="2">SGP5-SGP5p</strain>
        <tissue evidence="2">Aerial part</tissue>
    </source>
</reference>